<proteinExistence type="predicted"/>
<reference evidence="1" key="1">
    <citation type="submission" date="2020-08" db="EMBL/GenBank/DDBJ databases">
        <title>Genome sequencing and assembly of the red palm weevil Rhynchophorus ferrugineus.</title>
        <authorList>
            <person name="Dias G.B."/>
            <person name="Bergman C.M."/>
            <person name="Manee M."/>
        </authorList>
    </citation>
    <scope>NUCLEOTIDE SEQUENCE</scope>
    <source>
        <strain evidence="1">AA-2017</strain>
        <tissue evidence="1">Whole larva</tissue>
    </source>
</reference>
<accession>A0A834M8K1</accession>
<comment type="caution">
    <text evidence="1">The sequence shown here is derived from an EMBL/GenBank/DDBJ whole genome shotgun (WGS) entry which is preliminary data.</text>
</comment>
<keyword evidence="2" id="KW-1185">Reference proteome</keyword>
<name>A0A834M8K1_RHYFE</name>
<protein>
    <submittedName>
        <fullName evidence="1">Uncharacterized protein</fullName>
    </submittedName>
</protein>
<dbReference type="EMBL" id="JAACXV010012423">
    <property type="protein sequence ID" value="KAF7274648.1"/>
    <property type="molecule type" value="Genomic_DNA"/>
</dbReference>
<dbReference type="AlphaFoldDB" id="A0A834M8K1"/>
<evidence type="ECO:0000313" key="1">
    <source>
        <dbReference type="EMBL" id="KAF7274648.1"/>
    </source>
</evidence>
<evidence type="ECO:0000313" key="2">
    <source>
        <dbReference type="Proteomes" id="UP000625711"/>
    </source>
</evidence>
<organism evidence="1 2">
    <name type="scientific">Rhynchophorus ferrugineus</name>
    <name type="common">Red palm weevil</name>
    <name type="synonym">Curculio ferrugineus</name>
    <dbReference type="NCBI Taxonomy" id="354439"/>
    <lineage>
        <taxon>Eukaryota</taxon>
        <taxon>Metazoa</taxon>
        <taxon>Ecdysozoa</taxon>
        <taxon>Arthropoda</taxon>
        <taxon>Hexapoda</taxon>
        <taxon>Insecta</taxon>
        <taxon>Pterygota</taxon>
        <taxon>Neoptera</taxon>
        <taxon>Endopterygota</taxon>
        <taxon>Coleoptera</taxon>
        <taxon>Polyphaga</taxon>
        <taxon>Cucujiformia</taxon>
        <taxon>Curculionidae</taxon>
        <taxon>Dryophthorinae</taxon>
        <taxon>Rhynchophorus</taxon>
    </lineage>
</organism>
<gene>
    <name evidence="1" type="ORF">GWI33_012693</name>
</gene>
<sequence>MNAYAHNKVKLRRLVQKERNVSVRLIGKKIRRSVAAFNKAIPDCGAGLMQTNRVSQLIGIDADSWMKTMRHKG</sequence>
<dbReference type="Proteomes" id="UP000625711">
    <property type="component" value="Unassembled WGS sequence"/>
</dbReference>